<evidence type="ECO:0000313" key="3">
    <source>
        <dbReference type="Proteomes" id="UP000002318"/>
    </source>
</evidence>
<name>E1RCD5_SEDSS</name>
<evidence type="ECO:0000313" key="2">
    <source>
        <dbReference type="EMBL" id="ADK80015.1"/>
    </source>
</evidence>
<keyword evidence="1" id="KW-0472">Membrane</keyword>
<keyword evidence="1" id="KW-1133">Transmembrane helix</keyword>
<organism evidence="2 3">
    <name type="scientific">Sediminispirochaeta smaragdinae (strain DSM 11293 / JCM 15392 / SEBR 4228)</name>
    <name type="common">Spirochaeta smaragdinae</name>
    <dbReference type="NCBI Taxonomy" id="573413"/>
    <lineage>
        <taxon>Bacteria</taxon>
        <taxon>Pseudomonadati</taxon>
        <taxon>Spirochaetota</taxon>
        <taxon>Spirochaetia</taxon>
        <taxon>Spirochaetales</taxon>
        <taxon>Spirochaetaceae</taxon>
        <taxon>Sediminispirochaeta</taxon>
    </lineage>
</organism>
<dbReference type="OrthoDB" id="5827at2"/>
<dbReference type="STRING" id="573413.Spirs_0881"/>
<reference evidence="2 3" key="1">
    <citation type="journal article" date="2010" name="Stand. Genomic Sci.">
        <title>Complete genome sequence of Spirochaeta smaragdinae type strain (SEBR 4228).</title>
        <authorList>
            <person name="Mavromatis K."/>
            <person name="Yasawong M."/>
            <person name="Chertkov O."/>
            <person name="Lapidus A."/>
            <person name="Lucas S."/>
            <person name="Nolan M."/>
            <person name="Del Rio T.G."/>
            <person name="Tice H."/>
            <person name="Cheng J.F."/>
            <person name="Pitluck S."/>
            <person name="Liolios K."/>
            <person name="Ivanova N."/>
            <person name="Tapia R."/>
            <person name="Han C."/>
            <person name="Bruce D."/>
            <person name="Goodwin L."/>
            <person name="Pati A."/>
            <person name="Chen A."/>
            <person name="Palaniappan K."/>
            <person name="Land M."/>
            <person name="Hauser L."/>
            <person name="Chang Y.J."/>
            <person name="Jeffries C.D."/>
            <person name="Detter J.C."/>
            <person name="Rohde M."/>
            <person name="Brambilla E."/>
            <person name="Spring S."/>
            <person name="Goker M."/>
            <person name="Sikorski J."/>
            <person name="Woyke T."/>
            <person name="Bristow J."/>
            <person name="Eisen J.A."/>
            <person name="Markowitz V."/>
            <person name="Hugenholtz P."/>
            <person name="Klenk H.P."/>
            <person name="Kyrpides N.C."/>
        </authorList>
    </citation>
    <scope>NUCLEOTIDE SEQUENCE [LARGE SCALE GENOMIC DNA]</scope>
    <source>
        <strain evidence="3">DSM 11293 / JCM 15392 / SEBR 4228</strain>
    </source>
</reference>
<dbReference type="KEGG" id="ssm:Spirs_0881"/>
<sequence>MSPFEIIMLLCFGAAWPVSIQKSWRSKSTGGKSIGFLFVILTGYVAGIIHKLFYNYDSVIFLYALNFCLVTVDAMLYFRNRRIEKACTQLVQE</sequence>
<accession>E1RCD5</accession>
<evidence type="ECO:0008006" key="4">
    <source>
        <dbReference type="Google" id="ProtNLM"/>
    </source>
</evidence>
<dbReference type="HOGENOM" id="CLU_155276_0_0_12"/>
<dbReference type="AlphaFoldDB" id="E1RCD5"/>
<dbReference type="Proteomes" id="UP000002318">
    <property type="component" value="Chromosome"/>
</dbReference>
<keyword evidence="1" id="KW-0812">Transmembrane</keyword>
<dbReference type="RefSeq" id="WP_013253479.1">
    <property type="nucleotide sequence ID" value="NC_014364.1"/>
</dbReference>
<evidence type="ECO:0000256" key="1">
    <source>
        <dbReference type="SAM" id="Phobius"/>
    </source>
</evidence>
<gene>
    <name evidence="2" type="ordered locus">Spirs_0881</name>
</gene>
<proteinExistence type="predicted"/>
<keyword evidence="3" id="KW-1185">Reference proteome</keyword>
<feature type="transmembrane region" description="Helical" evidence="1">
    <location>
        <begin position="60"/>
        <end position="78"/>
    </location>
</feature>
<feature type="transmembrane region" description="Helical" evidence="1">
    <location>
        <begin position="36"/>
        <end position="54"/>
    </location>
</feature>
<dbReference type="EMBL" id="CP002116">
    <property type="protein sequence ID" value="ADK80015.1"/>
    <property type="molecule type" value="Genomic_DNA"/>
</dbReference>
<protein>
    <recommendedName>
        <fullName evidence="4">PQ loop repeat protein</fullName>
    </recommendedName>
</protein>
<dbReference type="eggNOG" id="ENOG5032Y8D">
    <property type="taxonomic scope" value="Bacteria"/>
</dbReference>